<protein>
    <submittedName>
        <fullName evidence="2">Uncharacterized protein</fullName>
    </submittedName>
</protein>
<dbReference type="EMBL" id="OGUS01000018">
    <property type="protein sequence ID" value="SPC05636.1"/>
    <property type="molecule type" value="Genomic_DNA"/>
</dbReference>
<reference evidence="3" key="1">
    <citation type="submission" date="2018-01" db="EMBL/GenBank/DDBJ databases">
        <authorList>
            <person name="Gaut B.S."/>
            <person name="Morton B.R."/>
            <person name="Clegg M.T."/>
            <person name="Duvall M.R."/>
        </authorList>
    </citation>
    <scope>NUCLEOTIDE SEQUENCE [LARGE SCALE GENOMIC DNA]</scope>
</reference>
<name>A0A375FLT6_9BURK</name>
<sequence>MGIIGAARNRARRIAPPARPGALREGDTLSPFLPDAPHEILLELWPCGRVACA</sequence>
<evidence type="ECO:0000313" key="2">
    <source>
        <dbReference type="EMBL" id="SPC05636.1"/>
    </source>
</evidence>
<gene>
    <name evidence="2" type="ORF">CO2235_U170001</name>
</gene>
<dbReference type="Proteomes" id="UP000256862">
    <property type="component" value="Unassembled WGS sequence"/>
</dbReference>
<feature type="compositionally biased region" description="Low complexity" evidence="1">
    <location>
        <begin position="1"/>
        <end position="21"/>
    </location>
</feature>
<accession>A0A375FLT6</accession>
<organism evidence="2 3">
    <name type="scientific">Cupriavidus oxalaticus</name>
    <dbReference type="NCBI Taxonomy" id="96344"/>
    <lineage>
        <taxon>Bacteria</taxon>
        <taxon>Pseudomonadati</taxon>
        <taxon>Pseudomonadota</taxon>
        <taxon>Betaproteobacteria</taxon>
        <taxon>Burkholderiales</taxon>
        <taxon>Burkholderiaceae</taxon>
        <taxon>Cupriavidus</taxon>
    </lineage>
</organism>
<evidence type="ECO:0000256" key="1">
    <source>
        <dbReference type="SAM" id="MobiDB-lite"/>
    </source>
</evidence>
<evidence type="ECO:0000313" key="3">
    <source>
        <dbReference type="Proteomes" id="UP000256862"/>
    </source>
</evidence>
<proteinExistence type="predicted"/>
<comment type="caution">
    <text evidence="2">The sequence shown here is derived from an EMBL/GenBank/DDBJ whole genome shotgun (WGS) entry which is preliminary data.</text>
</comment>
<feature type="region of interest" description="Disordered" evidence="1">
    <location>
        <begin position="1"/>
        <end position="26"/>
    </location>
</feature>
<dbReference type="AlphaFoldDB" id="A0A375FLT6"/>